<dbReference type="RefSeq" id="XP_031428787.2">
    <property type="nucleotide sequence ID" value="XM_031572927.2"/>
</dbReference>
<dbReference type="CTD" id="647309"/>
<dbReference type="KEGG" id="char:105910589"/>
<dbReference type="PANTHER" id="PTHR13372">
    <property type="entry name" value="GEMININ"/>
    <property type="match status" value="1"/>
</dbReference>
<evidence type="ECO:0000256" key="4">
    <source>
        <dbReference type="ARBA" id="ARBA00023306"/>
    </source>
</evidence>
<dbReference type="OrthoDB" id="8923917at2759"/>
<evidence type="ECO:0000256" key="2">
    <source>
        <dbReference type="ARBA" id="ARBA00023054"/>
    </source>
</evidence>
<feature type="region of interest" description="Disordered" evidence="5">
    <location>
        <begin position="327"/>
        <end position="361"/>
    </location>
</feature>
<accession>A0A6P8G019</accession>
<feature type="region of interest" description="Disordered" evidence="5">
    <location>
        <begin position="155"/>
        <end position="185"/>
    </location>
</feature>
<keyword evidence="4" id="KW-0131">Cell cycle</keyword>
<keyword evidence="2" id="KW-0175">Coiled coil</keyword>
<gene>
    <name evidence="7" type="primary">gmnc</name>
</gene>
<feature type="region of interest" description="Disordered" evidence="5">
    <location>
        <begin position="403"/>
        <end position="466"/>
    </location>
</feature>
<feature type="compositionally biased region" description="Basic and acidic residues" evidence="5">
    <location>
        <begin position="162"/>
        <end position="172"/>
    </location>
</feature>
<evidence type="ECO:0000256" key="5">
    <source>
        <dbReference type="SAM" id="MobiDB-lite"/>
    </source>
</evidence>
<keyword evidence="3" id="KW-0539">Nucleus</keyword>
<feature type="compositionally biased region" description="Pro residues" evidence="5">
    <location>
        <begin position="336"/>
        <end position="354"/>
    </location>
</feature>
<name>A0A6P8G019_CLUHA</name>
<evidence type="ECO:0000313" key="6">
    <source>
        <dbReference type="Proteomes" id="UP000515152"/>
    </source>
</evidence>
<dbReference type="GO" id="GO:0045786">
    <property type="term" value="P:negative regulation of cell cycle"/>
    <property type="evidence" value="ECO:0007669"/>
    <property type="project" value="TreeGrafter"/>
</dbReference>
<dbReference type="GO" id="GO:0008156">
    <property type="term" value="P:negative regulation of DNA replication"/>
    <property type="evidence" value="ECO:0007669"/>
    <property type="project" value="TreeGrafter"/>
</dbReference>
<evidence type="ECO:0000313" key="7">
    <source>
        <dbReference type="RefSeq" id="XP_031428787.2"/>
    </source>
</evidence>
<proteinExistence type="predicted"/>
<dbReference type="InterPro" id="IPR059237">
    <property type="entry name" value="GemC1_CC"/>
</dbReference>
<reference evidence="7" key="1">
    <citation type="submission" date="2025-08" db="UniProtKB">
        <authorList>
            <consortium name="RefSeq"/>
        </authorList>
    </citation>
    <scope>IDENTIFICATION</scope>
</reference>
<dbReference type="GO" id="GO:0005634">
    <property type="term" value="C:nucleus"/>
    <property type="evidence" value="ECO:0007669"/>
    <property type="project" value="UniProtKB-SubCell"/>
</dbReference>
<protein>
    <submittedName>
        <fullName evidence="7">LOW QUALITY PROTEIN: geminin coiled-coil domain-containing protein 1</fullName>
    </submittedName>
</protein>
<dbReference type="Proteomes" id="UP000515152">
    <property type="component" value="Chromosome 9"/>
</dbReference>
<comment type="subcellular location">
    <subcellularLocation>
        <location evidence="1">Nucleus</location>
    </subcellularLocation>
</comment>
<evidence type="ECO:0000256" key="1">
    <source>
        <dbReference type="ARBA" id="ARBA00004123"/>
    </source>
</evidence>
<dbReference type="GeneID" id="105910589"/>
<organism evidence="6 7">
    <name type="scientific">Clupea harengus</name>
    <name type="common">Atlantic herring</name>
    <dbReference type="NCBI Taxonomy" id="7950"/>
    <lineage>
        <taxon>Eukaryota</taxon>
        <taxon>Metazoa</taxon>
        <taxon>Chordata</taxon>
        <taxon>Craniata</taxon>
        <taxon>Vertebrata</taxon>
        <taxon>Euteleostomi</taxon>
        <taxon>Actinopterygii</taxon>
        <taxon>Neopterygii</taxon>
        <taxon>Teleostei</taxon>
        <taxon>Clupei</taxon>
        <taxon>Clupeiformes</taxon>
        <taxon>Clupeoidei</taxon>
        <taxon>Clupeidae</taxon>
        <taxon>Clupea</taxon>
    </lineage>
</organism>
<dbReference type="PANTHER" id="PTHR13372:SF2">
    <property type="entry name" value="GEMININ COILED-COIL DOMAIN-CONTAINING PROTEIN 1"/>
    <property type="match status" value="1"/>
</dbReference>
<evidence type="ECO:0000256" key="3">
    <source>
        <dbReference type="ARBA" id="ARBA00023242"/>
    </source>
</evidence>
<keyword evidence="6" id="KW-1185">Reference proteome</keyword>
<dbReference type="AlphaFoldDB" id="A0A6P8G019"/>
<sequence length="516" mass="56757">MPGAPSKQEHNTDRIQAPDWTTHCSSERPLTAWSQAIFWEYPEQWSGELSGLPFTRPNPRLAPRIYLPAKCVLALVNTPVHRCVSWLTLGRSSHIVLLLIPFVQQSTILSCQDLSFVGGQRYNCPYSASTSADPSVDVSTETLVSLWDARPRDNAACQQHEPPLRESQHSDHGAVSQQTWPDHLSPHFQRNKQLQDTLMQRDEELARLHEENNKLKDFLNSSFVKCLEDKRKKLLNAPSRHRKRRQQVCVEERGHSQQVCVEERGPCGLVPDCVAKRTCRNLSLEFCSAEELAATPPLDSWVLETLGLKDQDTIDLESVFGSPTLDPLAAGFQPGLQPPPRPPATSAPPPPTTSPPGSSYSPAVGSTCDFSAIMDSSSSYSCSLLASASHCSSLNSASEYSSTVEMPPAYPHTRTVPSPALPRGQLLSPDPSQRLAPVATSTPQRSPPLHCNGSPRPAGDSGELCSPVRGRSELAFSMFLSPRSSVRTHSFPQGQAFVRKDMQGGWNFTWVPKQCA</sequence>
<dbReference type="CDD" id="cd22588">
    <property type="entry name" value="GemC1_CC"/>
    <property type="match status" value="1"/>
</dbReference>